<organism evidence="6 7">
    <name type="scientific">Galdieria yellowstonensis</name>
    <dbReference type="NCBI Taxonomy" id="3028027"/>
    <lineage>
        <taxon>Eukaryota</taxon>
        <taxon>Rhodophyta</taxon>
        <taxon>Bangiophyceae</taxon>
        <taxon>Galdieriales</taxon>
        <taxon>Galdieriaceae</taxon>
        <taxon>Galdieria</taxon>
    </lineage>
</organism>
<dbReference type="Pfam" id="PF09258">
    <property type="entry name" value="Glyco_transf_64"/>
    <property type="match status" value="1"/>
</dbReference>
<proteinExistence type="predicted"/>
<evidence type="ECO:0000256" key="2">
    <source>
        <dbReference type="ARBA" id="ARBA00022679"/>
    </source>
</evidence>
<dbReference type="EMBL" id="JANCYU010000023">
    <property type="protein sequence ID" value="KAK4524411.1"/>
    <property type="molecule type" value="Genomic_DNA"/>
</dbReference>
<dbReference type="Proteomes" id="UP001300502">
    <property type="component" value="Unassembled WGS sequence"/>
</dbReference>
<dbReference type="Gene3D" id="3.90.550.10">
    <property type="entry name" value="Spore Coat Polysaccharide Biosynthesis Protein SpsA, Chain A"/>
    <property type="match status" value="1"/>
</dbReference>
<evidence type="ECO:0000259" key="5">
    <source>
        <dbReference type="Pfam" id="PF09258"/>
    </source>
</evidence>
<keyword evidence="4" id="KW-1015">Disulfide bond</keyword>
<dbReference type="GO" id="GO:0016757">
    <property type="term" value="F:glycosyltransferase activity"/>
    <property type="evidence" value="ECO:0007669"/>
    <property type="project" value="InterPro"/>
</dbReference>
<dbReference type="GO" id="GO:0016020">
    <property type="term" value="C:membrane"/>
    <property type="evidence" value="ECO:0007669"/>
    <property type="project" value="UniProtKB-SubCell"/>
</dbReference>
<dbReference type="SUPFAM" id="SSF53448">
    <property type="entry name" value="Nucleotide-diphospho-sugar transferases"/>
    <property type="match status" value="1"/>
</dbReference>
<comment type="subcellular location">
    <subcellularLocation>
        <location evidence="1">Membrane</location>
    </subcellularLocation>
</comment>
<sequence length="555" mass="65145">MEWKCDTWRRRLVSRKALVLLCVSILILFQISILGKSFLRKWNPGNQTSSQGNRMVGLAVCKPEYMDASVALWNKYKEEDGLYLIVDKRISNLLDNSYATTSREEFGVVEIECENIWNQEKNGHPNASLSIYRRLQLGNNTSLRWNDDEIWIWNVENVILLESPRLLVEKLVKTWPAIPESLWIESDRKVSYSVLVDTTTNEENLRWIHPTTTLQMNNASQYVVEGGLIVQALAVHQYPKHWNMFYSQSMKDMSLWDAQIAYIYRQLITNYGHNAMNRSEESDYLANICHQEFVRFKPDRYPIEDRFTVLLSTFHREALVVRLVQHYQENPLVHRIFVLWHNPDTKPSEQLWNVLEENKSFVLWMPFDSLNNRFLPLEGIETKAVLICDDDMFVHHEDIAYAFQIWNHSRDSLVGFFPRAHKKMEDNEYEYLTHIPMDGGHSRYSIMLTKIEFMKSEYLFWYSCAFDRRVLQWIREHKNCEDIAMQMMVSGLTGQPPIAVQAKHAIGDYGQRATAGEQVPISFKPDHYTLRGKCIGIFSKLAFENRSVLVYATSR</sequence>
<keyword evidence="3" id="KW-0472">Membrane</keyword>
<comment type="caution">
    <text evidence="6">The sequence shown here is derived from an EMBL/GenBank/DDBJ whole genome shotgun (WGS) entry which is preliminary data.</text>
</comment>
<evidence type="ECO:0000256" key="3">
    <source>
        <dbReference type="ARBA" id="ARBA00023136"/>
    </source>
</evidence>
<dbReference type="InterPro" id="IPR029044">
    <property type="entry name" value="Nucleotide-diphossugar_trans"/>
</dbReference>
<dbReference type="InterPro" id="IPR004263">
    <property type="entry name" value="Exostosin"/>
</dbReference>
<gene>
    <name evidence="6" type="ORF">GAYE_SCF03G2312</name>
</gene>
<dbReference type="InterPro" id="IPR015338">
    <property type="entry name" value="GT64_dom"/>
</dbReference>
<dbReference type="PANTHER" id="PTHR48261">
    <property type="entry name" value="ACETYLGLUCOSAMINYLTRANSFERASE"/>
    <property type="match status" value="1"/>
</dbReference>
<dbReference type="AlphaFoldDB" id="A0AAV9IB17"/>
<keyword evidence="7" id="KW-1185">Reference proteome</keyword>
<name>A0AAV9IB17_9RHOD</name>
<feature type="domain" description="Glycosyl transferase 64" evidence="5">
    <location>
        <begin position="307"/>
        <end position="541"/>
    </location>
</feature>
<evidence type="ECO:0000256" key="4">
    <source>
        <dbReference type="ARBA" id="ARBA00023157"/>
    </source>
</evidence>
<keyword evidence="2" id="KW-0808">Transferase</keyword>
<evidence type="ECO:0000256" key="1">
    <source>
        <dbReference type="ARBA" id="ARBA00004370"/>
    </source>
</evidence>
<reference evidence="6 7" key="1">
    <citation type="submission" date="2022-07" db="EMBL/GenBank/DDBJ databases">
        <title>Genome-wide signatures of adaptation to extreme environments.</title>
        <authorList>
            <person name="Cho C.H."/>
            <person name="Yoon H.S."/>
        </authorList>
    </citation>
    <scope>NUCLEOTIDE SEQUENCE [LARGE SCALE GENOMIC DNA]</scope>
    <source>
        <strain evidence="6 7">108.79 E11</strain>
    </source>
</reference>
<evidence type="ECO:0000313" key="6">
    <source>
        <dbReference type="EMBL" id="KAK4524411.1"/>
    </source>
</evidence>
<dbReference type="PANTHER" id="PTHR48261:SF2">
    <property type="entry name" value="ACETYLGLUCOSAMINYLTRANSFERASE"/>
    <property type="match status" value="1"/>
</dbReference>
<protein>
    <recommendedName>
        <fullName evidence="5">Glycosyl transferase 64 domain-containing protein</fullName>
    </recommendedName>
</protein>
<accession>A0AAV9IB17</accession>
<evidence type="ECO:0000313" key="7">
    <source>
        <dbReference type="Proteomes" id="UP001300502"/>
    </source>
</evidence>